<dbReference type="AlphaFoldDB" id="A0AA92FFB0"/>
<dbReference type="Proteomes" id="UP000502831">
    <property type="component" value="Chromosome"/>
</dbReference>
<dbReference type="RefSeq" id="WP_167749293.1">
    <property type="nucleotide sequence ID" value="NZ_CP039734.2"/>
</dbReference>
<evidence type="ECO:0000313" key="1">
    <source>
        <dbReference type="EMBL" id="QIR75217.1"/>
    </source>
</evidence>
<dbReference type="EMBL" id="CP039734">
    <property type="protein sequence ID" value="QIR75217.1"/>
    <property type="molecule type" value="Genomic_DNA"/>
</dbReference>
<reference evidence="1 2" key="1">
    <citation type="journal article" date="2017" name="Environ. Sci. Technol.">
        <title>Organohalide Respiration with Chlorinated Ethenes under Low pH Conditions.</title>
        <authorList>
            <person name="Yang Y."/>
            <person name="Capiro N.L."/>
            <person name="Marcet T.F."/>
            <person name="Yan J."/>
            <person name="Pennell K.D."/>
            <person name="Loffler F.E."/>
        </authorList>
    </citation>
    <scope>NUCLEOTIDE SEQUENCE [LARGE SCALE GENOMIC DNA]</scope>
    <source>
        <strain evidence="1 2">ACSDCE</strain>
    </source>
</reference>
<name>A0AA92FFB0_9BACT</name>
<protein>
    <submittedName>
        <fullName evidence="1">Uncharacterized protein</fullName>
    </submittedName>
</protein>
<gene>
    <name evidence="1" type="ORF">FA584_02880</name>
</gene>
<proteinExistence type="predicted"/>
<evidence type="ECO:0000313" key="2">
    <source>
        <dbReference type="Proteomes" id="UP000502831"/>
    </source>
</evidence>
<sequence length="93" mass="10549">MMFGNLFGLSEATKNNIDNGLLSILDDGGLNTCFRGLDYKDALKYAEKYGTITNRSDYYIEFVMTLNNKKINVTLNKQPFDEKRYAIFGATSL</sequence>
<organism evidence="1 2">
    <name type="scientific">Sulfurospirillum diekertiae</name>
    <dbReference type="NCBI Taxonomy" id="1854492"/>
    <lineage>
        <taxon>Bacteria</taxon>
        <taxon>Pseudomonadati</taxon>
        <taxon>Campylobacterota</taxon>
        <taxon>Epsilonproteobacteria</taxon>
        <taxon>Campylobacterales</taxon>
        <taxon>Sulfurospirillaceae</taxon>
        <taxon>Sulfurospirillum</taxon>
    </lineage>
</organism>
<accession>A0AA92FFB0</accession>